<proteinExistence type="predicted"/>
<feature type="compositionally biased region" description="Basic and acidic residues" evidence="1">
    <location>
        <begin position="497"/>
        <end position="509"/>
    </location>
</feature>
<feature type="compositionally biased region" description="Pro residues" evidence="1">
    <location>
        <begin position="470"/>
        <end position="479"/>
    </location>
</feature>
<dbReference type="PANTHER" id="PTHR33273">
    <property type="entry name" value="DOMAIN-CONTAINING PROTEIN, PUTATIVE-RELATED"/>
    <property type="match status" value="1"/>
</dbReference>
<dbReference type="OrthoDB" id="8123891at2759"/>
<feature type="compositionally biased region" description="Basic and acidic residues" evidence="1">
    <location>
        <begin position="427"/>
        <end position="444"/>
    </location>
</feature>
<feature type="compositionally biased region" description="Basic and acidic residues" evidence="1">
    <location>
        <begin position="517"/>
        <end position="536"/>
    </location>
</feature>
<evidence type="ECO:0000313" key="2">
    <source>
        <dbReference type="EMBL" id="CAH1111445.1"/>
    </source>
</evidence>
<evidence type="ECO:0008006" key="4">
    <source>
        <dbReference type="Google" id="ProtNLM"/>
    </source>
</evidence>
<feature type="compositionally biased region" description="Basic and acidic residues" evidence="1">
    <location>
        <begin position="567"/>
        <end position="609"/>
    </location>
</feature>
<name>A0A9P0D4X9_9CUCU</name>
<feature type="compositionally biased region" description="Basic and acidic residues" evidence="1">
    <location>
        <begin position="202"/>
        <end position="217"/>
    </location>
</feature>
<keyword evidence="3" id="KW-1185">Reference proteome</keyword>
<accession>A0A9P0D4X9</accession>
<evidence type="ECO:0000313" key="3">
    <source>
        <dbReference type="Proteomes" id="UP001153636"/>
    </source>
</evidence>
<feature type="region of interest" description="Disordered" evidence="1">
    <location>
        <begin position="405"/>
        <end position="627"/>
    </location>
</feature>
<dbReference type="AlphaFoldDB" id="A0A9P0D4X9"/>
<organism evidence="2 3">
    <name type="scientific">Psylliodes chrysocephalus</name>
    <dbReference type="NCBI Taxonomy" id="3402493"/>
    <lineage>
        <taxon>Eukaryota</taxon>
        <taxon>Metazoa</taxon>
        <taxon>Ecdysozoa</taxon>
        <taxon>Arthropoda</taxon>
        <taxon>Hexapoda</taxon>
        <taxon>Insecta</taxon>
        <taxon>Pterygota</taxon>
        <taxon>Neoptera</taxon>
        <taxon>Endopterygota</taxon>
        <taxon>Coleoptera</taxon>
        <taxon>Polyphaga</taxon>
        <taxon>Cucujiformia</taxon>
        <taxon>Chrysomeloidea</taxon>
        <taxon>Chrysomelidae</taxon>
        <taxon>Galerucinae</taxon>
        <taxon>Alticini</taxon>
        <taxon>Psylliodes</taxon>
    </lineage>
</organism>
<feature type="region of interest" description="Disordered" evidence="1">
    <location>
        <begin position="1"/>
        <end position="20"/>
    </location>
</feature>
<feature type="compositionally biased region" description="Basic residues" evidence="1">
    <location>
        <begin position="551"/>
        <end position="561"/>
    </location>
</feature>
<protein>
    <recommendedName>
        <fullName evidence="4">Gag-like protein</fullName>
    </recommendedName>
</protein>
<reference evidence="2" key="1">
    <citation type="submission" date="2022-01" db="EMBL/GenBank/DDBJ databases">
        <authorList>
            <person name="King R."/>
        </authorList>
    </citation>
    <scope>NUCLEOTIDE SEQUENCE</scope>
</reference>
<gene>
    <name evidence="2" type="ORF">PSYICH_LOCUS12762</name>
</gene>
<dbReference type="Proteomes" id="UP001153636">
    <property type="component" value="Chromosome 6"/>
</dbReference>
<feature type="region of interest" description="Disordered" evidence="1">
    <location>
        <begin position="187"/>
        <end position="232"/>
    </location>
</feature>
<dbReference type="EMBL" id="OV651818">
    <property type="protein sequence ID" value="CAH1111445.1"/>
    <property type="molecule type" value="Genomic_DNA"/>
</dbReference>
<feature type="compositionally biased region" description="Polar residues" evidence="1">
    <location>
        <begin position="446"/>
        <end position="469"/>
    </location>
</feature>
<sequence length="627" mass="71540">MGEPPGANTPQLKEYPTVYSQRQRNRWKQTAELRNIAKIQTPDNIKAKSRLKSSINVSKNTIWALTSDNTNPGVNYPKQGEPLAKISPVRPTNDPQTLLEEVYGNLDESSSSNESMDTTIKPATAECPQDPHNLIEHTDPKIIILSNNKVEESSKNANYLSESSENSHKSLENLHKIKDNIHKSLENIEHKETPHPNLNRTASDDKSEEYMDADDKALSPPRRRRGNEKEDHHKVLKNIQEEKIAYHTYTTKEDKSHAFVLRGLAMGTKIPDIEEDLDSQYEIKTRNVFLMNTKNRPLFLVVTDPSLTLDYLNKNVRIILHTRITWELRKSMKQIIQCHNCQKWGHATTNCGRPPRCLKCAGEHLTRTCMKSRETAAKCANCDGEHPANYSKCQAYLERLERLEDKRNMSKPTKYIQAPPPKINAWEAKKRQVPGREKFPELRSRGQYNTNAQTNPSQSTINPSQTTLRPNPPPRPNPTNPNGNPDDFQALNAELTELNRDDEIPKEQPAETLFTKRATEKEESRKALSLNTERRRSSGSSNSPRSPPTLKLKRSIHHSYKHVSTPKPREHKSNSSRDSRDSHSRSSKSHDKEGKKTSRSGTSKDREKQALITPICTQLQLMTREKP</sequence>
<dbReference type="PANTHER" id="PTHR33273:SF2">
    <property type="entry name" value="ENDONUCLEASE_EXONUCLEASE_PHOSPHATASE DOMAIN-CONTAINING PROTEIN"/>
    <property type="match status" value="1"/>
</dbReference>
<evidence type="ECO:0000256" key="1">
    <source>
        <dbReference type="SAM" id="MobiDB-lite"/>
    </source>
</evidence>